<accession>A0A6A6R776</accession>
<organism evidence="2 3">
    <name type="scientific">Lophium mytilinum</name>
    <dbReference type="NCBI Taxonomy" id="390894"/>
    <lineage>
        <taxon>Eukaryota</taxon>
        <taxon>Fungi</taxon>
        <taxon>Dikarya</taxon>
        <taxon>Ascomycota</taxon>
        <taxon>Pezizomycotina</taxon>
        <taxon>Dothideomycetes</taxon>
        <taxon>Pleosporomycetidae</taxon>
        <taxon>Mytilinidiales</taxon>
        <taxon>Mytilinidiaceae</taxon>
        <taxon>Lophium</taxon>
    </lineage>
</organism>
<dbReference type="EMBL" id="MU004184">
    <property type="protein sequence ID" value="KAF2499720.1"/>
    <property type="molecule type" value="Genomic_DNA"/>
</dbReference>
<dbReference type="OrthoDB" id="439993at2759"/>
<feature type="compositionally biased region" description="Polar residues" evidence="1">
    <location>
        <begin position="81"/>
        <end position="91"/>
    </location>
</feature>
<sequence length="553" mass="62100">MFLPRVLLKKGMHPPAKRHAKPPTASPQAEEEVADPQAELSTRPAALQASDSTSPESTQQTGGQTPKHETSVVGGKRKLDQTSLAEETTTVPKKAKEEQQPRRGSNFTPKKSQDKTGDYLKEVALGVEIFFSDYAHRDSTSALNRLQKVIDGESGYIHFQTLIMSRLLDRMKPYATLDTIRRALQAYPPETVEIAPKGFYARRKPSTYPLPSILGEEAAAVKEKEEGINFWDSHTIYVEPSNPLMCVRPTTVAASLLKNGDLSPELLPIQAVHALRPGCALIVLSGPITSGSGEQWLAKGLPKDWIVMSKEDYHGRTQEYEDHVAPDRAARKEKEEKDKAAREEMIRRSKIPSAARILRNEIKESKRQQAARREARAQREEKYKSTVTIGTRSAEIAFPDRWTFVRLSNIPYKLPVKTILKVVKDISPRPIDAFIAHHSYGKLFAVLQFAMAEDAEAIVKAFNDMVTALKEAHDLENWLHRISSEHEPEAWKDIPDKRVFSNPSSTDRKKMSKRREKAKIEGTRARILSVKEAKAHWDQLQRKAGITCSGSPL</sequence>
<evidence type="ECO:0000313" key="3">
    <source>
        <dbReference type="Proteomes" id="UP000799750"/>
    </source>
</evidence>
<evidence type="ECO:0000256" key="1">
    <source>
        <dbReference type="SAM" id="MobiDB-lite"/>
    </source>
</evidence>
<feature type="compositionally biased region" description="Polar residues" evidence="1">
    <location>
        <begin position="49"/>
        <end position="64"/>
    </location>
</feature>
<dbReference type="AlphaFoldDB" id="A0A6A6R776"/>
<dbReference type="Proteomes" id="UP000799750">
    <property type="component" value="Unassembled WGS sequence"/>
</dbReference>
<proteinExistence type="predicted"/>
<evidence type="ECO:0008006" key="4">
    <source>
        <dbReference type="Google" id="ProtNLM"/>
    </source>
</evidence>
<feature type="region of interest" description="Disordered" evidence="1">
    <location>
        <begin position="496"/>
        <end position="519"/>
    </location>
</feature>
<feature type="compositionally biased region" description="Basic residues" evidence="1">
    <location>
        <begin position="7"/>
        <end position="21"/>
    </location>
</feature>
<name>A0A6A6R776_9PEZI</name>
<evidence type="ECO:0000313" key="2">
    <source>
        <dbReference type="EMBL" id="KAF2499720.1"/>
    </source>
</evidence>
<feature type="region of interest" description="Disordered" evidence="1">
    <location>
        <begin position="323"/>
        <end position="343"/>
    </location>
</feature>
<feature type="region of interest" description="Disordered" evidence="1">
    <location>
        <begin position="1"/>
        <end position="114"/>
    </location>
</feature>
<gene>
    <name evidence="2" type="ORF">BU16DRAFT_579221</name>
</gene>
<protein>
    <recommendedName>
        <fullName evidence="4">RRM domain-containing protein</fullName>
    </recommendedName>
</protein>
<keyword evidence="3" id="KW-1185">Reference proteome</keyword>
<reference evidence="2" key="1">
    <citation type="journal article" date="2020" name="Stud. Mycol.">
        <title>101 Dothideomycetes genomes: a test case for predicting lifestyles and emergence of pathogens.</title>
        <authorList>
            <person name="Haridas S."/>
            <person name="Albert R."/>
            <person name="Binder M."/>
            <person name="Bloem J."/>
            <person name="Labutti K."/>
            <person name="Salamov A."/>
            <person name="Andreopoulos B."/>
            <person name="Baker S."/>
            <person name="Barry K."/>
            <person name="Bills G."/>
            <person name="Bluhm B."/>
            <person name="Cannon C."/>
            <person name="Castanera R."/>
            <person name="Culley D."/>
            <person name="Daum C."/>
            <person name="Ezra D."/>
            <person name="Gonzalez J."/>
            <person name="Henrissat B."/>
            <person name="Kuo A."/>
            <person name="Liang C."/>
            <person name="Lipzen A."/>
            <person name="Lutzoni F."/>
            <person name="Magnuson J."/>
            <person name="Mondo S."/>
            <person name="Nolan M."/>
            <person name="Ohm R."/>
            <person name="Pangilinan J."/>
            <person name="Park H.-J."/>
            <person name="Ramirez L."/>
            <person name="Alfaro M."/>
            <person name="Sun H."/>
            <person name="Tritt A."/>
            <person name="Yoshinaga Y."/>
            <person name="Zwiers L.-H."/>
            <person name="Turgeon B."/>
            <person name="Goodwin S."/>
            <person name="Spatafora J."/>
            <person name="Crous P."/>
            <person name="Grigoriev I."/>
        </authorList>
    </citation>
    <scope>NUCLEOTIDE SEQUENCE</scope>
    <source>
        <strain evidence="2">CBS 269.34</strain>
    </source>
</reference>